<dbReference type="KEGG" id="adu:107476997"/>
<dbReference type="PANTHER" id="PTHR48475">
    <property type="entry name" value="RIBONUCLEASE H"/>
    <property type="match status" value="1"/>
</dbReference>
<dbReference type="GO" id="GO:0004523">
    <property type="term" value="F:RNA-DNA hybrid ribonuclease activity"/>
    <property type="evidence" value="ECO:0007669"/>
    <property type="project" value="InterPro"/>
</dbReference>
<dbReference type="InterPro" id="IPR043502">
    <property type="entry name" value="DNA/RNA_pol_sf"/>
</dbReference>
<dbReference type="Gene3D" id="3.30.420.10">
    <property type="entry name" value="Ribonuclease H-like superfamily/Ribonuclease H"/>
    <property type="match status" value="1"/>
</dbReference>
<dbReference type="AlphaFoldDB" id="A0A6P4CK50"/>
<dbReference type="CDD" id="cd09279">
    <property type="entry name" value="RNase_HI_like"/>
    <property type="match status" value="1"/>
</dbReference>
<organism evidence="2 3">
    <name type="scientific">Arachis duranensis</name>
    <name type="common">Wild peanut</name>
    <dbReference type="NCBI Taxonomy" id="130453"/>
    <lineage>
        <taxon>Eukaryota</taxon>
        <taxon>Viridiplantae</taxon>
        <taxon>Streptophyta</taxon>
        <taxon>Embryophyta</taxon>
        <taxon>Tracheophyta</taxon>
        <taxon>Spermatophyta</taxon>
        <taxon>Magnoliopsida</taxon>
        <taxon>eudicotyledons</taxon>
        <taxon>Gunneridae</taxon>
        <taxon>Pentapetalae</taxon>
        <taxon>rosids</taxon>
        <taxon>fabids</taxon>
        <taxon>Fabales</taxon>
        <taxon>Fabaceae</taxon>
        <taxon>Papilionoideae</taxon>
        <taxon>50 kb inversion clade</taxon>
        <taxon>dalbergioids sensu lato</taxon>
        <taxon>Dalbergieae</taxon>
        <taxon>Pterocarpus clade</taxon>
        <taxon>Arachis</taxon>
    </lineage>
</organism>
<dbReference type="Gene3D" id="3.30.70.270">
    <property type="match status" value="1"/>
</dbReference>
<dbReference type="PROSITE" id="PS50879">
    <property type="entry name" value="RNASE_H_1"/>
    <property type="match status" value="1"/>
</dbReference>
<protein>
    <submittedName>
        <fullName evidence="3">Uncharacterized protein LOC107476997</fullName>
    </submittedName>
</protein>
<gene>
    <name evidence="3" type="primary">LOC107476997</name>
</gene>
<dbReference type="Pfam" id="PF13456">
    <property type="entry name" value="RVT_3"/>
    <property type="match status" value="1"/>
</dbReference>
<dbReference type="SUPFAM" id="SSF56672">
    <property type="entry name" value="DNA/RNA polymerases"/>
    <property type="match status" value="1"/>
</dbReference>
<dbReference type="Pfam" id="PF17921">
    <property type="entry name" value="Integrase_H2C2"/>
    <property type="match status" value="1"/>
</dbReference>
<sequence length="470" mass="53893">MKSSTCLREVQQLNGRLAALSRFLAGSALRSLPLFSLLKKGCQFEWTPECEEAFQEFKTFLSQPPILTWPKTRKELVLYLFVADKAVASAVIWEDEVRQHPVYFTNKVLQGPELGYQKLEKFAYALIVASRRLRPYFQTRTIKVRTNWPMKQILQKTDIMGRMVQWAIELSEFDLTYETRMAIKAQCLTDFIAEYAGDQEEASTTWELYVYGSSNKIGSSAGIILVNREGNQIEVFLKFEIPASNNQAEYEALIAMLKLAEKVGATKVVLFSDSQVVTSQINGEYQAKDPNMKRYLDKTLEYLRRFLETEVKHITRDLNSRANTLSKLASTKPGGNNRSLIQETLQEPSVTKIEAKQDVLEVSGLELEWMTPFIKYIKFDIIPKEEKEAKKIRKEVQNYTLVKNILYKRGISTPLLKCVSTSKTMEVLEEVHNGICGNHLGVRSLARKVIRAGFYWPTLQKDATEFIKKC</sequence>
<evidence type="ECO:0000313" key="3">
    <source>
        <dbReference type="RefSeq" id="XP_015952451.1"/>
    </source>
</evidence>
<dbReference type="InterPro" id="IPR002156">
    <property type="entry name" value="RNaseH_domain"/>
</dbReference>
<dbReference type="InterPro" id="IPR012337">
    <property type="entry name" value="RNaseH-like_sf"/>
</dbReference>
<feature type="domain" description="RNase H type-1" evidence="1">
    <location>
        <begin position="202"/>
        <end position="331"/>
    </location>
</feature>
<evidence type="ECO:0000313" key="2">
    <source>
        <dbReference type="Proteomes" id="UP000515211"/>
    </source>
</evidence>
<dbReference type="InterPro" id="IPR036397">
    <property type="entry name" value="RNaseH_sf"/>
</dbReference>
<dbReference type="Gene3D" id="1.10.340.70">
    <property type="match status" value="1"/>
</dbReference>
<reference evidence="3" key="2">
    <citation type="submission" date="2025-08" db="UniProtKB">
        <authorList>
            <consortium name="RefSeq"/>
        </authorList>
    </citation>
    <scope>IDENTIFICATION</scope>
    <source>
        <tissue evidence="3">Whole plant</tissue>
    </source>
</reference>
<accession>A0A6P4CK50</accession>
<dbReference type="InterPro" id="IPR043128">
    <property type="entry name" value="Rev_trsase/Diguanyl_cyclase"/>
</dbReference>
<reference evidence="2" key="1">
    <citation type="journal article" date="2016" name="Nat. Genet.">
        <title>The genome sequences of Arachis duranensis and Arachis ipaensis, the diploid ancestors of cultivated peanut.</title>
        <authorList>
            <person name="Bertioli D.J."/>
            <person name="Cannon S.B."/>
            <person name="Froenicke L."/>
            <person name="Huang G."/>
            <person name="Farmer A.D."/>
            <person name="Cannon E.K."/>
            <person name="Liu X."/>
            <person name="Gao D."/>
            <person name="Clevenger J."/>
            <person name="Dash S."/>
            <person name="Ren L."/>
            <person name="Moretzsohn M.C."/>
            <person name="Shirasawa K."/>
            <person name="Huang W."/>
            <person name="Vidigal B."/>
            <person name="Abernathy B."/>
            <person name="Chu Y."/>
            <person name="Niederhuth C.E."/>
            <person name="Umale P."/>
            <person name="Araujo A.C."/>
            <person name="Kozik A."/>
            <person name="Kim K.D."/>
            <person name="Burow M.D."/>
            <person name="Varshney R.K."/>
            <person name="Wang X."/>
            <person name="Zhang X."/>
            <person name="Barkley N."/>
            <person name="Guimaraes P.M."/>
            <person name="Isobe S."/>
            <person name="Guo B."/>
            <person name="Liao B."/>
            <person name="Stalker H.T."/>
            <person name="Schmitz R.J."/>
            <person name="Scheffler B.E."/>
            <person name="Leal-Bertioli S.C."/>
            <person name="Xun X."/>
            <person name="Jackson S.A."/>
            <person name="Michelmore R."/>
            <person name="Ozias-Akins P."/>
        </authorList>
    </citation>
    <scope>NUCLEOTIDE SEQUENCE [LARGE SCALE GENOMIC DNA]</scope>
    <source>
        <strain evidence="2">cv. V14167</strain>
    </source>
</reference>
<dbReference type="InterPro" id="IPR041588">
    <property type="entry name" value="Integrase_H2C2"/>
</dbReference>
<dbReference type="RefSeq" id="XP_015952451.1">
    <property type="nucleotide sequence ID" value="XM_016096965.1"/>
</dbReference>
<dbReference type="GeneID" id="107476997"/>
<evidence type="ECO:0000259" key="1">
    <source>
        <dbReference type="PROSITE" id="PS50879"/>
    </source>
</evidence>
<name>A0A6P4CK50_ARADU</name>
<dbReference type="InterPro" id="IPR041577">
    <property type="entry name" value="RT_RNaseH_2"/>
</dbReference>
<dbReference type="SUPFAM" id="SSF53098">
    <property type="entry name" value="Ribonuclease H-like"/>
    <property type="match status" value="1"/>
</dbReference>
<dbReference type="Proteomes" id="UP000515211">
    <property type="component" value="Chromosome 3"/>
</dbReference>
<keyword evidence="2" id="KW-1185">Reference proteome</keyword>
<proteinExistence type="predicted"/>
<dbReference type="PANTHER" id="PTHR48475:SF2">
    <property type="entry name" value="RIBONUCLEASE H"/>
    <property type="match status" value="1"/>
</dbReference>
<dbReference type="Pfam" id="PF17919">
    <property type="entry name" value="RT_RNaseH_2"/>
    <property type="match status" value="1"/>
</dbReference>
<dbReference type="GO" id="GO:0003676">
    <property type="term" value="F:nucleic acid binding"/>
    <property type="evidence" value="ECO:0007669"/>
    <property type="project" value="InterPro"/>
</dbReference>